<dbReference type="PANTHER" id="PTHR36091">
    <property type="entry name" value="ALTERED INHERITANCE OF MITOCHONDRIA PROTEIN 9, MITOCHONDRIAL"/>
    <property type="match status" value="1"/>
</dbReference>
<dbReference type="EMBL" id="KZ825497">
    <property type="protein sequence ID" value="PYI32036.1"/>
    <property type="molecule type" value="Genomic_DNA"/>
</dbReference>
<feature type="region of interest" description="Disordered" evidence="1">
    <location>
        <begin position="1"/>
        <end position="34"/>
    </location>
</feature>
<dbReference type="GO" id="GO:0005739">
    <property type="term" value="C:mitochondrion"/>
    <property type="evidence" value="ECO:0007669"/>
    <property type="project" value="TreeGrafter"/>
</dbReference>
<protein>
    <submittedName>
        <fullName evidence="3">Phosphotransferase enzyme family protein</fullName>
    </submittedName>
</protein>
<sequence>MIRKFASRLTRRESIPSPSNGPSSTKVSRSRSVHTGWNTDPDLFRYTRGRFVSNEAHEMAIRQVNFNMNELAKRVAESVGSTLTQCARVEKFPDGMFNKAFLFTMQDGTQVVGKIPNPNAGRAYYTTASEVATMDFVRNHLGTPAPRVLDWSSKATENPVGAEYIIMEMVTGVQLKTIWPRLDIRERFEVAKSISRYQKAWMSTLFTQYGSLYYLSDLDYTNPIMHRFAVGPSTGREFLDDGRIVMEFDRGPWNSVEQYKLAVGRREIACVQNMSHLPQSPLSLYGPGTYNPSRSKKIASLRNYLRVVKYLLPVDKSISSAFLWHPDLHSENIFVHPERPSEVLGIIDWQSSEIMPLFDHARQPYFLDYNGPSMTGLDPPVFPENFDQLDPAEQAAAQSLYLKMSLSALYRRFTCATNERLFRAMEFRQTPSFEMMLFAQNILVDGEALYRSRMLELEDEWSTLPGVQAAGNPPIPFHFSAGEANAIEEDAAGAIKAMELMQSLRQSLGNLWPEKGVVSPGQYDEVKTLLDQAKAEIVGPLAHSEKDRMAWEKSWPYHG</sequence>
<feature type="domain" description="Aminoglycoside phosphotransferase" evidence="2">
    <location>
        <begin position="89"/>
        <end position="356"/>
    </location>
</feature>
<dbReference type="Pfam" id="PF01636">
    <property type="entry name" value="APH"/>
    <property type="match status" value="1"/>
</dbReference>
<keyword evidence="3" id="KW-0808">Transferase</keyword>
<feature type="compositionally biased region" description="Polar residues" evidence="1">
    <location>
        <begin position="16"/>
        <end position="27"/>
    </location>
</feature>
<dbReference type="SUPFAM" id="SSF56112">
    <property type="entry name" value="Protein kinase-like (PK-like)"/>
    <property type="match status" value="1"/>
</dbReference>
<proteinExistence type="predicted"/>
<dbReference type="GO" id="GO:0016740">
    <property type="term" value="F:transferase activity"/>
    <property type="evidence" value="ECO:0007669"/>
    <property type="project" value="UniProtKB-KW"/>
</dbReference>
<dbReference type="AlphaFoldDB" id="A0A2V5JAJ5"/>
<evidence type="ECO:0000256" key="1">
    <source>
        <dbReference type="SAM" id="MobiDB-lite"/>
    </source>
</evidence>
<reference evidence="3 4" key="1">
    <citation type="submission" date="2018-02" db="EMBL/GenBank/DDBJ databases">
        <title>The genomes of Aspergillus section Nigri reveals drivers in fungal speciation.</title>
        <authorList>
            <consortium name="DOE Joint Genome Institute"/>
            <person name="Vesth T.C."/>
            <person name="Nybo J."/>
            <person name="Theobald S."/>
            <person name="Brandl J."/>
            <person name="Frisvad J.C."/>
            <person name="Nielsen K.F."/>
            <person name="Lyhne E.K."/>
            <person name="Kogle M.E."/>
            <person name="Kuo A."/>
            <person name="Riley R."/>
            <person name="Clum A."/>
            <person name="Nolan M."/>
            <person name="Lipzen A."/>
            <person name="Salamov A."/>
            <person name="Henrissat B."/>
            <person name="Wiebenga A."/>
            <person name="De vries R.P."/>
            <person name="Grigoriev I.V."/>
            <person name="Mortensen U.H."/>
            <person name="Andersen M.R."/>
            <person name="Baker S.E."/>
        </authorList>
    </citation>
    <scope>NUCLEOTIDE SEQUENCE [LARGE SCALE GENOMIC DNA]</scope>
    <source>
        <strain evidence="3 4">CBS 114.80</strain>
    </source>
</reference>
<gene>
    <name evidence="3" type="ORF">BP00DRAFT_486385</name>
</gene>
<dbReference type="Gene3D" id="3.90.1200.10">
    <property type="match status" value="1"/>
</dbReference>
<accession>A0A2V5JAJ5</accession>
<evidence type="ECO:0000313" key="4">
    <source>
        <dbReference type="Proteomes" id="UP000248817"/>
    </source>
</evidence>
<dbReference type="Gene3D" id="3.30.200.20">
    <property type="entry name" value="Phosphorylase Kinase, domain 1"/>
    <property type="match status" value="1"/>
</dbReference>
<dbReference type="PANTHER" id="PTHR36091:SF2">
    <property type="entry name" value="AMINOGLYCOSIDE PHOSPHOTRANSFERASE DOMAIN-CONTAINING PROTEIN"/>
    <property type="match status" value="1"/>
</dbReference>
<dbReference type="InterPro" id="IPR051035">
    <property type="entry name" value="Mito_inheritance_9"/>
</dbReference>
<name>A0A2V5JAJ5_9EURO</name>
<dbReference type="InterPro" id="IPR011009">
    <property type="entry name" value="Kinase-like_dom_sf"/>
</dbReference>
<evidence type="ECO:0000313" key="3">
    <source>
        <dbReference type="EMBL" id="PYI32036.1"/>
    </source>
</evidence>
<dbReference type="InterPro" id="IPR002575">
    <property type="entry name" value="Aminoglycoside_PTrfase"/>
</dbReference>
<dbReference type="Proteomes" id="UP000248817">
    <property type="component" value="Unassembled WGS sequence"/>
</dbReference>
<organism evidence="3 4">
    <name type="scientific">Aspergillus indologenus CBS 114.80</name>
    <dbReference type="NCBI Taxonomy" id="1450541"/>
    <lineage>
        <taxon>Eukaryota</taxon>
        <taxon>Fungi</taxon>
        <taxon>Dikarya</taxon>
        <taxon>Ascomycota</taxon>
        <taxon>Pezizomycotina</taxon>
        <taxon>Eurotiomycetes</taxon>
        <taxon>Eurotiomycetidae</taxon>
        <taxon>Eurotiales</taxon>
        <taxon>Aspergillaceae</taxon>
        <taxon>Aspergillus</taxon>
        <taxon>Aspergillus subgen. Circumdati</taxon>
    </lineage>
</organism>
<keyword evidence="4" id="KW-1185">Reference proteome</keyword>
<evidence type="ECO:0000259" key="2">
    <source>
        <dbReference type="Pfam" id="PF01636"/>
    </source>
</evidence>